<protein>
    <submittedName>
        <fullName evidence="3">Glycosyltransferase family 4 protein</fullName>
    </submittedName>
</protein>
<proteinExistence type="predicted"/>
<keyword evidence="4" id="KW-1185">Reference proteome</keyword>
<dbReference type="RefSeq" id="WP_197548653.1">
    <property type="nucleotide sequence ID" value="NZ_CP063164.1"/>
</dbReference>
<dbReference type="AlphaFoldDB" id="A0A7M1S5D2"/>
<evidence type="ECO:0000313" key="4">
    <source>
        <dbReference type="Proteomes" id="UP000595074"/>
    </source>
</evidence>
<evidence type="ECO:0000313" key="3">
    <source>
        <dbReference type="EMBL" id="QOR61949.1"/>
    </source>
</evidence>
<dbReference type="Gene3D" id="3.40.50.2000">
    <property type="entry name" value="Glycogen Phosphorylase B"/>
    <property type="match status" value="2"/>
</dbReference>
<keyword evidence="3" id="KW-0808">Transferase</keyword>
<dbReference type="InterPro" id="IPR001296">
    <property type="entry name" value="Glyco_trans_1"/>
</dbReference>
<organism evidence="3 4">
    <name type="scientific">Sulfurovum indicum</name>
    <dbReference type="NCBI Taxonomy" id="2779528"/>
    <lineage>
        <taxon>Bacteria</taxon>
        <taxon>Pseudomonadati</taxon>
        <taxon>Campylobacterota</taxon>
        <taxon>Epsilonproteobacteria</taxon>
        <taxon>Campylobacterales</taxon>
        <taxon>Sulfurovaceae</taxon>
        <taxon>Sulfurovum</taxon>
    </lineage>
</organism>
<dbReference type="SUPFAM" id="SSF53756">
    <property type="entry name" value="UDP-Glycosyltransferase/glycogen phosphorylase"/>
    <property type="match status" value="1"/>
</dbReference>
<dbReference type="GO" id="GO:0016757">
    <property type="term" value="F:glycosyltransferase activity"/>
    <property type="evidence" value="ECO:0007669"/>
    <property type="project" value="InterPro"/>
</dbReference>
<sequence length="378" mass="43377">MRILTVTNYYPPHFIGGYEIACKETMDFLKNRGHEIMVVTSDYQKTSRKEEGILRDMHLTDYAKSSRISKKQDEYHNYKTVLETIRHFKPDLVYFWSLRGIGLLVIKAAQQQNIPYVFEIGDFWMYGYMQKGSPLKQKIKSLLPFLGYGNTSISPAICVSEWVAREMREKYGSETTYVYPNATKIPEKKISEHTEIKFVFAGRIEEEKGLDLAIEALKRFALRHPESKFILDIYGNGDPDYIAKCKDMAEPIASSVNFKGKVTSREEIYTGASALLMPTRMREPFGLVIIEAMAHGCAVIASDDYGPAEIIDHGQNGLLFETNNINDLLSQIEKVYFDKECLKKLQENGYEHVRNHYNIQKVKSKIEVLLKEIAGVHP</sequence>
<feature type="domain" description="Glycosyltransferase subfamily 4-like N-terminal" evidence="2">
    <location>
        <begin position="15"/>
        <end position="181"/>
    </location>
</feature>
<accession>A0A7M1S5D2</accession>
<gene>
    <name evidence="3" type="ORF">IMZ28_00195</name>
</gene>
<dbReference type="KEGG" id="sinu:IMZ28_00195"/>
<dbReference type="Pfam" id="PF00534">
    <property type="entry name" value="Glycos_transf_1"/>
    <property type="match status" value="1"/>
</dbReference>
<dbReference type="EMBL" id="CP063164">
    <property type="protein sequence ID" value="QOR61949.1"/>
    <property type="molecule type" value="Genomic_DNA"/>
</dbReference>
<dbReference type="PANTHER" id="PTHR45947:SF3">
    <property type="entry name" value="SULFOQUINOVOSYL TRANSFERASE SQD2"/>
    <property type="match status" value="1"/>
</dbReference>
<dbReference type="PANTHER" id="PTHR45947">
    <property type="entry name" value="SULFOQUINOVOSYL TRANSFERASE SQD2"/>
    <property type="match status" value="1"/>
</dbReference>
<dbReference type="Pfam" id="PF13439">
    <property type="entry name" value="Glyco_transf_4"/>
    <property type="match status" value="1"/>
</dbReference>
<name>A0A7M1S5D2_9BACT</name>
<evidence type="ECO:0000259" key="1">
    <source>
        <dbReference type="Pfam" id="PF00534"/>
    </source>
</evidence>
<dbReference type="CDD" id="cd03801">
    <property type="entry name" value="GT4_PimA-like"/>
    <property type="match status" value="1"/>
</dbReference>
<evidence type="ECO:0000259" key="2">
    <source>
        <dbReference type="Pfam" id="PF13439"/>
    </source>
</evidence>
<dbReference type="Proteomes" id="UP000595074">
    <property type="component" value="Chromosome"/>
</dbReference>
<dbReference type="InterPro" id="IPR028098">
    <property type="entry name" value="Glyco_trans_4-like_N"/>
</dbReference>
<feature type="domain" description="Glycosyl transferase family 1" evidence="1">
    <location>
        <begin position="184"/>
        <end position="351"/>
    </location>
</feature>
<dbReference type="InterPro" id="IPR050194">
    <property type="entry name" value="Glycosyltransferase_grp1"/>
</dbReference>
<reference evidence="3 4" key="1">
    <citation type="submission" date="2020-10" db="EMBL/GenBank/DDBJ databases">
        <title>The genome of sulfurovum sp.</title>
        <authorList>
            <person name="Xie S."/>
            <person name="Shao Z."/>
            <person name="Jiang L."/>
        </authorList>
    </citation>
    <scope>NUCLEOTIDE SEQUENCE [LARGE SCALE GENOMIC DNA]</scope>
    <source>
        <strain evidence="3 4">ST-419</strain>
    </source>
</reference>